<dbReference type="Proteomes" id="UP000308199">
    <property type="component" value="Unassembled WGS sequence"/>
</dbReference>
<reference evidence="2 3" key="1">
    <citation type="submission" date="2019-02" db="EMBL/GenBank/DDBJ databases">
        <title>Genome sequencing of the rare red list fungi Phellinidium pouzarii.</title>
        <authorList>
            <person name="Buettner E."/>
            <person name="Kellner H."/>
        </authorList>
    </citation>
    <scope>NUCLEOTIDE SEQUENCE [LARGE SCALE GENOMIC DNA]</scope>
    <source>
        <strain evidence="2 3">DSM 108285</strain>
    </source>
</reference>
<dbReference type="PANTHER" id="PTHR47369">
    <property type="entry name" value="BTB/POZ DOMAIN-CONTAINING PROTEIN"/>
    <property type="match status" value="1"/>
</dbReference>
<sequence>MSTSPLPYITNGHPHSLAASPYPTNLNDGGHGLGSANGTEQSSATRAHNGGYGVAGPSTATNGPIYASSHNEQIIDHMYNAGFQMGEYADTLLHARQNRYQLHAIILSRSPFLAHLISTSPKQGGMNTIYVPLESIPEISDQGFAVALGYLYSSASLSTLTPNNARAVLAAGRLLGGMDDLCNYAYEACRESITVDTINEWIDFVDNIPSSDGAVTPSEAQRSTILGPYESQLRSDVFDFLVVTLPNMLDVHSAPSSGRDTLLDVFSRVPFDLFKNAMESPMFQIGSDQERFRLAKAAIDLRKRTRGGGAEETVVLAFGGVQTGSAVHVTRKMKRRALFKVS</sequence>
<comment type="caution">
    <text evidence="2">The sequence shown here is derived from an EMBL/GenBank/DDBJ whole genome shotgun (WGS) entry which is preliminary data.</text>
</comment>
<protein>
    <recommendedName>
        <fullName evidence="4">BTB domain-containing protein</fullName>
    </recommendedName>
</protein>
<dbReference type="OrthoDB" id="6359943at2759"/>
<organism evidence="2 3">
    <name type="scientific">Phellinidium pouzarii</name>
    <dbReference type="NCBI Taxonomy" id="167371"/>
    <lineage>
        <taxon>Eukaryota</taxon>
        <taxon>Fungi</taxon>
        <taxon>Dikarya</taxon>
        <taxon>Basidiomycota</taxon>
        <taxon>Agaricomycotina</taxon>
        <taxon>Agaricomycetes</taxon>
        <taxon>Hymenochaetales</taxon>
        <taxon>Hymenochaetaceae</taxon>
        <taxon>Phellinidium</taxon>
    </lineage>
</organism>
<dbReference type="Gene3D" id="3.30.710.10">
    <property type="entry name" value="Potassium Channel Kv1.1, Chain A"/>
    <property type="match status" value="1"/>
</dbReference>
<accession>A0A4S4LAU2</accession>
<dbReference type="PANTHER" id="PTHR47369:SF2">
    <property type="entry name" value="BTB_POZ DOMAIN-CONTAINING PROTEIN 2"/>
    <property type="match status" value="1"/>
</dbReference>
<gene>
    <name evidence="2" type="ORF">EW145_g2855</name>
</gene>
<keyword evidence="3" id="KW-1185">Reference proteome</keyword>
<dbReference type="AlphaFoldDB" id="A0A4S4LAU2"/>
<feature type="compositionally biased region" description="Polar residues" evidence="1">
    <location>
        <begin position="36"/>
        <end position="46"/>
    </location>
</feature>
<dbReference type="InterPro" id="IPR011333">
    <property type="entry name" value="SKP1/BTB/POZ_sf"/>
</dbReference>
<feature type="region of interest" description="Disordered" evidence="1">
    <location>
        <begin position="1"/>
        <end position="55"/>
    </location>
</feature>
<evidence type="ECO:0000313" key="3">
    <source>
        <dbReference type="Proteomes" id="UP000308199"/>
    </source>
</evidence>
<name>A0A4S4LAU2_9AGAM</name>
<dbReference type="SUPFAM" id="SSF54695">
    <property type="entry name" value="POZ domain"/>
    <property type="match status" value="1"/>
</dbReference>
<proteinExistence type="predicted"/>
<evidence type="ECO:0000256" key="1">
    <source>
        <dbReference type="SAM" id="MobiDB-lite"/>
    </source>
</evidence>
<evidence type="ECO:0008006" key="4">
    <source>
        <dbReference type="Google" id="ProtNLM"/>
    </source>
</evidence>
<dbReference type="EMBL" id="SGPK01000109">
    <property type="protein sequence ID" value="THH08211.1"/>
    <property type="molecule type" value="Genomic_DNA"/>
</dbReference>
<evidence type="ECO:0000313" key="2">
    <source>
        <dbReference type="EMBL" id="THH08211.1"/>
    </source>
</evidence>